<dbReference type="AlphaFoldDB" id="A0A0S2E355"/>
<dbReference type="Proteomes" id="UP000060787">
    <property type="component" value="Chromosome"/>
</dbReference>
<dbReference type="EMBL" id="CP011129">
    <property type="protein sequence ID" value="ALN79603.1"/>
    <property type="molecule type" value="Genomic_DNA"/>
</dbReference>
<feature type="coiled-coil region" evidence="1">
    <location>
        <begin position="248"/>
        <end position="275"/>
    </location>
</feature>
<feature type="region of interest" description="Disordered" evidence="2">
    <location>
        <begin position="108"/>
        <end position="233"/>
    </location>
</feature>
<organism evidence="3 4">
    <name type="scientific">Lysobacter antibioticus</name>
    <dbReference type="NCBI Taxonomy" id="84531"/>
    <lineage>
        <taxon>Bacteria</taxon>
        <taxon>Pseudomonadati</taxon>
        <taxon>Pseudomonadota</taxon>
        <taxon>Gammaproteobacteria</taxon>
        <taxon>Lysobacterales</taxon>
        <taxon>Lysobacteraceae</taxon>
        <taxon>Lysobacter</taxon>
    </lineage>
</organism>
<name>A0A0S2E355_LYSAN</name>
<feature type="compositionally biased region" description="Low complexity" evidence="2">
    <location>
        <begin position="197"/>
        <end position="233"/>
    </location>
</feature>
<feature type="region of interest" description="Disordered" evidence="2">
    <location>
        <begin position="1"/>
        <end position="75"/>
    </location>
</feature>
<protein>
    <submittedName>
        <fullName evidence="3">Uncharacterized protein</fullName>
    </submittedName>
</protein>
<accession>A0A0S2E355</accession>
<dbReference type="RefSeq" id="WP_057917163.1">
    <property type="nucleotide sequence ID" value="NZ_CP011129.1"/>
</dbReference>
<evidence type="ECO:0000313" key="3">
    <source>
        <dbReference type="EMBL" id="ALN79603.1"/>
    </source>
</evidence>
<reference evidence="3 4" key="1">
    <citation type="journal article" date="2015" name="BMC Genomics">
        <title>Comparative genomics and metabolic profiling of the genus Lysobacter.</title>
        <authorList>
            <person name="de Bruijn I."/>
            <person name="Cheng X."/>
            <person name="de Jager V."/>
            <person name="Exposito R.G."/>
            <person name="Watrous J."/>
            <person name="Patel N."/>
            <person name="Postma J."/>
            <person name="Dorrestein P.C."/>
            <person name="Kobayashi D."/>
            <person name="Raaijmakers J.M."/>
        </authorList>
    </citation>
    <scope>NUCLEOTIDE SEQUENCE [LARGE SCALE GENOMIC DNA]</scope>
    <source>
        <strain evidence="3 4">76</strain>
    </source>
</reference>
<evidence type="ECO:0000313" key="4">
    <source>
        <dbReference type="Proteomes" id="UP000060787"/>
    </source>
</evidence>
<dbReference type="KEGG" id="lab:LA76x_1447"/>
<proteinExistence type="predicted"/>
<feature type="compositionally biased region" description="Low complexity" evidence="2">
    <location>
        <begin position="118"/>
        <end position="132"/>
    </location>
</feature>
<dbReference type="OrthoDB" id="5966600at2"/>
<keyword evidence="1" id="KW-0175">Coiled coil</keyword>
<sequence length="349" mass="36088">MPDRTPSAPQDWSSAFAQLPPEAPPADGWSRIAATLAQRGVLPTPGESPVAEPIRSHPLKNGSVQVEPRRGAADARPRQRWMMAAMLAAALPLGLWLSLRNNQDQTGVGTEAVAHSSAAATTTKPATAKPATDAGFDPQHGATASAPRIAAAPDRNASSQDTPATAITAVPARDTTADRIASAPAATPRRTLDRPTRLAAGAATDALATNAPASTRAATPPTAATAPATLAPPSTTATATALASADGEARLLRELGELQAESAQLEALVALTRDEQVGSATATVMSSELDERVRLIDATLIAGSLPAAQRLSLWQQRVGALRTLAGVESTQRWFAARGERYDDALVRVD</sequence>
<evidence type="ECO:0000256" key="2">
    <source>
        <dbReference type="SAM" id="MobiDB-lite"/>
    </source>
</evidence>
<feature type="compositionally biased region" description="Polar residues" evidence="2">
    <location>
        <begin position="7"/>
        <end position="16"/>
    </location>
</feature>
<dbReference type="STRING" id="84531.LA76x_1447"/>
<evidence type="ECO:0000256" key="1">
    <source>
        <dbReference type="SAM" id="Coils"/>
    </source>
</evidence>
<keyword evidence="4" id="KW-1185">Reference proteome</keyword>
<dbReference type="KEGG" id="laq:GLA29479_4390"/>
<feature type="compositionally biased region" description="Polar residues" evidence="2">
    <location>
        <begin position="156"/>
        <end position="165"/>
    </location>
</feature>
<gene>
    <name evidence="3" type="ORF">LA76x_1447</name>
</gene>
<feature type="compositionally biased region" description="Low complexity" evidence="2">
    <location>
        <begin position="142"/>
        <end position="152"/>
    </location>
</feature>
<dbReference type="PATRIC" id="fig|84531.7.peg.4289"/>